<dbReference type="PANTHER" id="PTHR45138:SF9">
    <property type="entry name" value="DIGUANYLATE CYCLASE DGCM-RELATED"/>
    <property type="match status" value="1"/>
</dbReference>
<organism evidence="3 4">
    <name type="scientific">Fusibacter paucivorans</name>
    <dbReference type="NCBI Taxonomy" id="76009"/>
    <lineage>
        <taxon>Bacteria</taxon>
        <taxon>Bacillati</taxon>
        <taxon>Bacillota</taxon>
        <taxon>Clostridia</taxon>
        <taxon>Eubacteriales</taxon>
        <taxon>Eubacteriales Family XII. Incertae Sedis</taxon>
        <taxon>Fusibacter</taxon>
    </lineage>
</organism>
<dbReference type="Gene3D" id="3.30.70.270">
    <property type="match status" value="1"/>
</dbReference>
<feature type="transmembrane region" description="Helical" evidence="1">
    <location>
        <begin position="101"/>
        <end position="118"/>
    </location>
</feature>
<feature type="transmembrane region" description="Helical" evidence="1">
    <location>
        <begin position="125"/>
        <end position="142"/>
    </location>
</feature>
<reference evidence="3 4" key="1">
    <citation type="submission" date="2021-05" db="EMBL/GenBank/DDBJ databases">
        <title>Fusibacter ferrireducens sp. nov., an anaerobic, sulfur- and Fe-reducing bacterium isolated from the mangrove sediment.</title>
        <authorList>
            <person name="Qiu D."/>
        </authorList>
    </citation>
    <scope>NUCLEOTIDE SEQUENCE [LARGE SCALE GENOMIC DNA]</scope>
    <source>
        <strain evidence="3 4">DSM 12116</strain>
    </source>
</reference>
<dbReference type="SMART" id="SM00267">
    <property type="entry name" value="GGDEF"/>
    <property type="match status" value="1"/>
</dbReference>
<dbReference type="Pfam" id="PF00990">
    <property type="entry name" value="GGDEF"/>
    <property type="match status" value="1"/>
</dbReference>
<protein>
    <submittedName>
        <fullName evidence="3">GGDEF domain-containing protein</fullName>
    </submittedName>
</protein>
<dbReference type="InterPro" id="IPR029787">
    <property type="entry name" value="Nucleotide_cyclase"/>
</dbReference>
<keyword evidence="1" id="KW-0812">Transmembrane</keyword>
<keyword evidence="1" id="KW-0472">Membrane</keyword>
<dbReference type="InterPro" id="IPR043128">
    <property type="entry name" value="Rev_trsase/Diguanyl_cyclase"/>
</dbReference>
<feature type="domain" description="GGDEF" evidence="2">
    <location>
        <begin position="237"/>
        <end position="366"/>
    </location>
</feature>
<evidence type="ECO:0000256" key="1">
    <source>
        <dbReference type="SAM" id="Phobius"/>
    </source>
</evidence>
<dbReference type="InterPro" id="IPR050469">
    <property type="entry name" value="Diguanylate_Cyclase"/>
</dbReference>
<comment type="caution">
    <text evidence="3">The sequence shown here is derived from an EMBL/GenBank/DDBJ whole genome shotgun (WGS) entry which is preliminary data.</text>
</comment>
<dbReference type="InterPro" id="IPR000160">
    <property type="entry name" value="GGDEF_dom"/>
</dbReference>
<dbReference type="EMBL" id="JAHBCL010000022">
    <property type="protein sequence ID" value="MBS7527556.1"/>
    <property type="molecule type" value="Genomic_DNA"/>
</dbReference>
<gene>
    <name evidence="3" type="ORF">KHM83_12800</name>
</gene>
<dbReference type="PROSITE" id="PS50887">
    <property type="entry name" value="GGDEF"/>
    <property type="match status" value="1"/>
</dbReference>
<dbReference type="SUPFAM" id="SSF55073">
    <property type="entry name" value="Nucleotide cyclase"/>
    <property type="match status" value="1"/>
</dbReference>
<feature type="transmembrane region" description="Helical" evidence="1">
    <location>
        <begin position="75"/>
        <end position="95"/>
    </location>
</feature>
<proteinExistence type="predicted"/>
<dbReference type="Proteomes" id="UP000746471">
    <property type="component" value="Unassembled WGS sequence"/>
</dbReference>
<accession>A0ABS5PT83</accession>
<sequence>MKALFAYIKRQVRLFTLEDKLFAILLVFGMILSIVNVVINNAIGFRFDANYKWFVFFASTVLAFVYQIRGGSAKYVRNVIFFEIVYLFLPNGWLLTRGNSYSTMSYLFLITVLICLVLEGKSRLFFIFSELAIVIGLLYYEYVQTISQTNADDIVFRIDSLFQVPVAMITTISILVLFSNAHRKEERQLQEYSNLMEEKNRILTDITVTDELTGVYNRRYVFQKLEEIKSHLDLMAYQVHIAIVDIDNFKTINDAFGHVTGDQVLRKVSAIMREVVAQNGYVGRYGGDEFVIILNDISHAESKLIIECLRQEVQAITDFKDFTVTVSGGMSRFYPYDGIDDVLNRADAMLYKAKSESKNRMMLESQENI</sequence>
<keyword evidence="1" id="KW-1133">Transmembrane helix</keyword>
<evidence type="ECO:0000313" key="3">
    <source>
        <dbReference type="EMBL" id="MBS7527556.1"/>
    </source>
</evidence>
<dbReference type="PANTHER" id="PTHR45138">
    <property type="entry name" value="REGULATORY COMPONENTS OF SENSORY TRANSDUCTION SYSTEM"/>
    <property type="match status" value="1"/>
</dbReference>
<evidence type="ECO:0000313" key="4">
    <source>
        <dbReference type="Proteomes" id="UP000746471"/>
    </source>
</evidence>
<name>A0ABS5PT83_9FIRM</name>
<evidence type="ECO:0000259" key="2">
    <source>
        <dbReference type="PROSITE" id="PS50887"/>
    </source>
</evidence>
<feature type="transmembrane region" description="Helical" evidence="1">
    <location>
        <begin position="21"/>
        <end position="39"/>
    </location>
</feature>
<feature type="transmembrane region" description="Helical" evidence="1">
    <location>
        <begin position="162"/>
        <end position="181"/>
    </location>
</feature>
<dbReference type="RefSeq" id="WP_213237418.1">
    <property type="nucleotide sequence ID" value="NZ_JAHBCL010000022.1"/>
</dbReference>
<dbReference type="NCBIfam" id="TIGR00254">
    <property type="entry name" value="GGDEF"/>
    <property type="match status" value="1"/>
</dbReference>
<feature type="transmembrane region" description="Helical" evidence="1">
    <location>
        <begin position="51"/>
        <end position="68"/>
    </location>
</feature>
<keyword evidence="4" id="KW-1185">Reference proteome</keyword>
<dbReference type="CDD" id="cd01949">
    <property type="entry name" value="GGDEF"/>
    <property type="match status" value="1"/>
</dbReference>